<dbReference type="AlphaFoldDB" id="A0A3D4S587"/>
<dbReference type="Proteomes" id="UP000262195">
    <property type="component" value="Unassembled WGS sequence"/>
</dbReference>
<dbReference type="PROSITE" id="PS51898">
    <property type="entry name" value="TYR_RECOMBINASE"/>
    <property type="match status" value="1"/>
</dbReference>
<organism evidence="3 4">
    <name type="scientific">Bavariicoccus seileri</name>
    <dbReference type="NCBI Taxonomy" id="549685"/>
    <lineage>
        <taxon>Bacteria</taxon>
        <taxon>Bacillati</taxon>
        <taxon>Bacillota</taxon>
        <taxon>Bacilli</taxon>
        <taxon>Lactobacillales</taxon>
        <taxon>Enterococcaceae</taxon>
        <taxon>Bavariicoccus</taxon>
    </lineage>
</organism>
<dbReference type="PANTHER" id="PTHR30349">
    <property type="entry name" value="PHAGE INTEGRASE-RELATED"/>
    <property type="match status" value="1"/>
</dbReference>
<keyword evidence="1" id="KW-0233">DNA recombination</keyword>
<protein>
    <recommendedName>
        <fullName evidence="2">Tyr recombinase domain-containing protein</fullName>
    </recommendedName>
</protein>
<gene>
    <name evidence="3" type="ORF">DIW15_04620</name>
</gene>
<dbReference type="GO" id="GO:0015074">
    <property type="term" value="P:DNA integration"/>
    <property type="evidence" value="ECO:0007669"/>
    <property type="project" value="InterPro"/>
</dbReference>
<dbReference type="Pfam" id="PF00589">
    <property type="entry name" value="Phage_integrase"/>
    <property type="match status" value="1"/>
</dbReference>
<evidence type="ECO:0000313" key="3">
    <source>
        <dbReference type="EMBL" id="HCS93973.1"/>
    </source>
</evidence>
<comment type="caution">
    <text evidence="3">The sequence shown here is derived from an EMBL/GenBank/DDBJ whole genome shotgun (WGS) entry which is preliminary data.</text>
</comment>
<proteinExistence type="predicted"/>
<feature type="domain" description="Tyr recombinase" evidence="2">
    <location>
        <begin position="1"/>
        <end position="129"/>
    </location>
</feature>
<dbReference type="SUPFAM" id="SSF56349">
    <property type="entry name" value="DNA breaking-rejoining enzymes"/>
    <property type="match status" value="1"/>
</dbReference>
<sequence length="137" mass="15443">MSKSVARDSNGLYVGDTKTKAGNRIITLDKTTVDVLKQYMDNQTGRLFKSSNGGILSPAKPRKWYEVIVSHTDLPRITIHGFRHTHASLLFESGANLKEVQYRLGHSDSQITLDIYTHVTNEAKENLATRFDNYIGF</sequence>
<name>A0A3D4S587_9ENTE</name>
<dbReference type="PANTHER" id="PTHR30349:SF64">
    <property type="entry name" value="PROPHAGE INTEGRASE INTD-RELATED"/>
    <property type="match status" value="1"/>
</dbReference>
<accession>A0A3D4S587</accession>
<evidence type="ECO:0000313" key="4">
    <source>
        <dbReference type="Proteomes" id="UP000262195"/>
    </source>
</evidence>
<dbReference type="EMBL" id="DQHO01000029">
    <property type="protein sequence ID" value="HCS93973.1"/>
    <property type="molecule type" value="Genomic_DNA"/>
</dbReference>
<evidence type="ECO:0000259" key="2">
    <source>
        <dbReference type="PROSITE" id="PS51898"/>
    </source>
</evidence>
<dbReference type="InterPro" id="IPR013762">
    <property type="entry name" value="Integrase-like_cat_sf"/>
</dbReference>
<dbReference type="InterPro" id="IPR002104">
    <property type="entry name" value="Integrase_catalytic"/>
</dbReference>
<dbReference type="CDD" id="cd01189">
    <property type="entry name" value="INT_ICEBs1_C_like"/>
    <property type="match status" value="1"/>
</dbReference>
<dbReference type="Gene3D" id="1.10.443.10">
    <property type="entry name" value="Intergrase catalytic core"/>
    <property type="match status" value="1"/>
</dbReference>
<reference evidence="3 4" key="1">
    <citation type="journal article" date="2018" name="Nat. Biotechnol.">
        <title>A standardized bacterial taxonomy based on genome phylogeny substantially revises the tree of life.</title>
        <authorList>
            <person name="Parks D.H."/>
            <person name="Chuvochina M."/>
            <person name="Waite D.W."/>
            <person name="Rinke C."/>
            <person name="Skarshewski A."/>
            <person name="Chaumeil P.A."/>
            <person name="Hugenholtz P."/>
        </authorList>
    </citation>
    <scope>NUCLEOTIDE SEQUENCE [LARGE SCALE GENOMIC DNA]</scope>
    <source>
        <strain evidence="3">UBA11306</strain>
    </source>
</reference>
<dbReference type="GO" id="GO:0006310">
    <property type="term" value="P:DNA recombination"/>
    <property type="evidence" value="ECO:0007669"/>
    <property type="project" value="UniProtKB-KW"/>
</dbReference>
<dbReference type="GO" id="GO:0003677">
    <property type="term" value="F:DNA binding"/>
    <property type="evidence" value="ECO:0007669"/>
    <property type="project" value="InterPro"/>
</dbReference>
<evidence type="ECO:0000256" key="1">
    <source>
        <dbReference type="ARBA" id="ARBA00023172"/>
    </source>
</evidence>
<dbReference type="InterPro" id="IPR050090">
    <property type="entry name" value="Tyrosine_recombinase_XerCD"/>
</dbReference>
<dbReference type="InterPro" id="IPR011010">
    <property type="entry name" value="DNA_brk_join_enz"/>
</dbReference>